<feature type="non-terminal residue" evidence="1">
    <location>
        <position position="1"/>
    </location>
</feature>
<dbReference type="Proteomes" id="UP000306954">
    <property type="component" value="Unassembled WGS sequence"/>
</dbReference>
<protein>
    <submittedName>
        <fullName evidence="1">Uncharacterized protein</fullName>
    </submittedName>
</protein>
<sequence length="136" mass="15529">TDKEKKEFRKLADEIDSVFGRGVVVFDVQCEFGVRLDGYLDVQIPSYTIKDALMEKGVEVKTSDTRASASFCPMRGNRVQVPLCFASEENRCYNDLHCSNIHSLAVLRKWEIFCGTSGTYFHRTFVVTENIINDFL</sequence>
<evidence type="ECO:0000313" key="4">
    <source>
        <dbReference type="Proteomes" id="UP000310689"/>
    </source>
</evidence>
<dbReference type="Proteomes" id="UP000310689">
    <property type="component" value="Unassembled WGS sequence"/>
</dbReference>
<evidence type="ECO:0000313" key="2">
    <source>
        <dbReference type="EMBL" id="TIB33073.1"/>
    </source>
</evidence>
<accession>A0A4T0H0V2</accession>
<organism evidence="1 3">
    <name type="scientific">Wallemia ichthyophaga</name>
    <dbReference type="NCBI Taxonomy" id="245174"/>
    <lineage>
        <taxon>Eukaryota</taxon>
        <taxon>Fungi</taxon>
        <taxon>Dikarya</taxon>
        <taxon>Basidiomycota</taxon>
        <taxon>Wallemiomycotina</taxon>
        <taxon>Wallemiomycetes</taxon>
        <taxon>Wallemiales</taxon>
        <taxon>Wallemiaceae</taxon>
        <taxon>Wallemia</taxon>
    </lineage>
</organism>
<name>A0A4T0H0V2_WALIC</name>
<proteinExistence type="predicted"/>
<dbReference type="AlphaFoldDB" id="A0A4T0H0V2"/>
<dbReference type="EMBL" id="SPOF01000058">
    <property type="protein sequence ID" value="TIB08478.1"/>
    <property type="molecule type" value="Genomic_DNA"/>
</dbReference>
<comment type="caution">
    <text evidence="1">The sequence shown here is derived from an EMBL/GenBank/DDBJ whole genome shotgun (WGS) entry which is preliminary data.</text>
</comment>
<evidence type="ECO:0000313" key="1">
    <source>
        <dbReference type="EMBL" id="TIB08478.1"/>
    </source>
</evidence>
<reference evidence="3 4" key="1">
    <citation type="submission" date="2019-03" db="EMBL/GenBank/DDBJ databases">
        <title>Sequencing 23 genomes of Wallemia ichthyophaga.</title>
        <authorList>
            <person name="Gostincar C."/>
        </authorList>
    </citation>
    <scope>NUCLEOTIDE SEQUENCE [LARGE SCALE GENOMIC DNA]</scope>
    <source>
        <strain evidence="2 4">EXF-6200</strain>
        <strain evidence="1 3">EXF-8621</strain>
    </source>
</reference>
<dbReference type="EMBL" id="SPOI01000189">
    <property type="protein sequence ID" value="TIB33073.1"/>
    <property type="molecule type" value="Genomic_DNA"/>
</dbReference>
<gene>
    <name evidence="2" type="ORF">E3P86_03024</name>
    <name evidence="1" type="ORF">E3P90_03671</name>
</gene>
<evidence type="ECO:0000313" key="3">
    <source>
        <dbReference type="Proteomes" id="UP000306954"/>
    </source>
</evidence>